<evidence type="ECO:0000313" key="3">
    <source>
        <dbReference type="Proteomes" id="UP000051927"/>
    </source>
</evidence>
<reference evidence="2 3" key="1">
    <citation type="journal article" date="2015" name="Genome Announc.">
        <title>Expanding the biotechnology potential of lactobacilli through comparative genomics of 213 strains and associated genera.</title>
        <authorList>
            <person name="Sun Z."/>
            <person name="Harris H.M."/>
            <person name="McCann A."/>
            <person name="Guo C."/>
            <person name="Argimon S."/>
            <person name="Zhang W."/>
            <person name="Yang X."/>
            <person name="Jeffery I.B."/>
            <person name="Cooney J.C."/>
            <person name="Kagawa T.F."/>
            <person name="Liu W."/>
            <person name="Song Y."/>
            <person name="Salvetti E."/>
            <person name="Wrobel A."/>
            <person name="Rasinkangas P."/>
            <person name="Parkhill J."/>
            <person name="Rea M.C."/>
            <person name="O'Sullivan O."/>
            <person name="Ritari J."/>
            <person name="Douillard F.P."/>
            <person name="Paul Ross R."/>
            <person name="Yang R."/>
            <person name="Briner A.E."/>
            <person name="Felis G.E."/>
            <person name="de Vos W.M."/>
            <person name="Barrangou R."/>
            <person name="Klaenhammer T.R."/>
            <person name="Caufield P.W."/>
            <person name="Cui Y."/>
            <person name="Zhang H."/>
            <person name="O'Toole P.W."/>
        </authorList>
    </citation>
    <scope>NUCLEOTIDE SEQUENCE [LARGE SCALE GENOMIC DNA]</scope>
    <source>
        <strain evidence="2 3">DSM 7090</strain>
    </source>
</reference>
<name>A0ABR5Q090_9ACTN</name>
<evidence type="ECO:0000313" key="2">
    <source>
        <dbReference type="EMBL" id="KRO02362.1"/>
    </source>
</evidence>
<proteinExistence type="predicted"/>
<protein>
    <recommendedName>
        <fullName evidence="4">Transposase IS30-like HTH domain-containing protein</fullName>
    </recommendedName>
</protein>
<organism evidence="2 3">
    <name type="scientific">Lancefieldella rimae</name>
    <dbReference type="NCBI Taxonomy" id="1383"/>
    <lineage>
        <taxon>Bacteria</taxon>
        <taxon>Bacillati</taxon>
        <taxon>Actinomycetota</taxon>
        <taxon>Coriobacteriia</taxon>
        <taxon>Coriobacteriales</taxon>
        <taxon>Atopobiaceae</taxon>
        <taxon>Lancefieldella</taxon>
    </lineage>
</organism>
<feature type="region of interest" description="Disordered" evidence="1">
    <location>
        <begin position="44"/>
        <end position="64"/>
    </location>
</feature>
<accession>A0ABR5Q090</accession>
<dbReference type="Proteomes" id="UP000051927">
    <property type="component" value="Unassembled WGS sequence"/>
</dbReference>
<keyword evidence="3" id="KW-1185">Reference proteome</keyword>
<sequence length="64" mass="7291">MVCWRKHEEVSQIAQKMGRDKSTGSRELARNEWNILTVSRKYTGLPQHRQKQMQDTSAAGGTSS</sequence>
<gene>
    <name evidence="2" type="ORF">IV60_GL000794</name>
</gene>
<feature type="compositionally biased region" description="Polar residues" evidence="1">
    <location>
        <begin position="53"/>
        <end position="64"/>
    </location>
</feature>
<evidence type="ECO:0000256" key="1">
    <source>
        <dbReference type="SAM" id="MobiDB-lite"/>
    </source>
</evidence>
<evidence type="ECO:0008006" key="4">
    <source>
        <dbReference type="Google" id="ProtNLM"/>
    </source>
</evidence>
<dbReference type="EMBL" id="JQCP01000002">
    <property type="protein sequence ID" value="KRO02362.1"/>
    <property type="molecule type" value="Genomic_DNA"/>
</dbReference>
<comment type="caution">
    <text evidence="2">The sequence shown here is derived from an EMBL/GenBank/DDBJ whole genome shotgun (WGS) entry which is preliminary data.</text>
</comment>